<dbReference type="InterPro" id="IPR006016">
    <property type="entry name" value="UspA"/>
</dbReference>
<protein>
    <submittedName>
        <fullName evidence="3">Universal stress family protein</fullName>
    </submittedName>
</protein>
<comment type="caution">
    <text evidence="3">The sequence shown here is derived from an EMBL/GenBank/DDBJ whole genome shotgun (WGS) entry which is preliminary data.</text>
</comment>
<dbReference type="SUPFAM" id="SSF52402">
    <property type="entry name" value="Adenine nucleotide alpha hydrolases-like"/>
    <property type="match status" value="1"/>
</dbReference>
<dbReference type="AlphaFoldDB" id="C8PI95"/>
<dbReference type="OrthoDB" id="5393836at2"/>
<sequence length="284" mass="31295">MQLKKIFFPIGGGEELAERIHGALLVNKFFGTHINIMACQLDPKMIYNVRMTLKGGVLMEEFLKSAGDEMQAEREVIKAIFDAECAKLGLDQNDDDHVPNSAALRHMVGIRSELVEKYSKYCDLVLVSVPPTGSITGTFEAAVTKSGKPCIVIPRKLQEFKADKILVSLTGTAASARALDNWLELLQRAKSITVITANHYLQDDLAETKRRISDYLALHSIKIDVFEALNVEGKIPGQVLLEYADAGDFDLIVAGLHSDSGIKEIFLGGASKYFLQKTKIPVLM</sequence>
<evidence type="ECO:0000313" key="4">
    <source>
        <dbReference type="Proteomes" id="UP000005709"/>
    </source>
</evidence>
<dbReference type="Proteomes" id="UP000005709">
    <property type="component" value="Unassembled WGS sequence"/>
</dbReference>
<dbReference type="CDD" id="cd00293">
    <property type="entry name" value="USP-like"/>
    <property type="match status" value="1"/>
</dbReference>
<dbReference type="eggNOG" id="COG0589">
    <property type="taxonomic scope" value="Bacteria"/>
</dbReference>
<gene>
    <name evidence="3" type="ORF">CAMGR0001_0076</name>
</gene>
<keyword evidence="4" id="KW-1185">Reference proteome</keyword>
<dbReference type="PRINTS" id="PR01438">
    <property type="entry name" value="UNVRSLSTRESS"/>
</dbReference>
<dbReference type="Gene3D" id="3.40.50.12370">
    <property type="match status" value="1"/>
</dbReference>
<name>C8PI95_9BACT</name>
<proteinExistence type="inferred from homology"/>
<evidence type="ECO:0000256" key="1">
    <source>
        <dbReference type="ARBA" id="ARBA00008791"/>
    </source>
</evidence>
<feature type="domain" description="UspA" evidence="2">
    <location>
        <begin position="163"/>
        <end position="284"/>
    </location>
</feature>
<dbReference type="Pfam" id="PF00582">
    <property type="entry name" value="Usp"/>
    <property type="match status" value="1"/>
</dbReference>
<evidence type="ECO:0000259" key="2">
    <source>
        <dbReference type="Pfam" id="PF00582"/>
    </source>
</evidence>
<organism evidence="3 4">
    <name type="scientific">Campylobacter gracilis RM3268</name>
    <dbReference type="NCBI Taxonomy" id="553220"/>
    <lineage>
        <taxon>Bacteria</taxon>
        <taxon>Pseudomonadati</taxon>
        <taxon>Campylobacterota</taxon>
        <taxon>Epsilonproteobacteria</taxon>
        <taxon>Campylobacterales</taxon>
        <taxon>Campylobacteraceae</taxon>
        <taxon>Campylobacter</taxon>
    </lineage>
</organism>
<accession>C8PI95</accession>
<dbReference type="EMBL" id="ACYG01000025">
    <property type="protein sequence ID" value="EEV17485.1"/>
    <property type="molecule type" value="Genomic_DNA"/>
</dbReference>
<comment type="similarity">
    <text evidence="1">Belongs to the universal stress protein A family.</text>
</comment>
<dbReference type="RefSeq" id="WP_005871532.1">
    <property type="nucleotide sequence ID" value="NZ_ACYG01000025.1"/>
</dbReference>
<evidence type="ECO:0000313" key="3">
    <source>
        <dbReference type="EMBL" id="EEV17485.1"/>
    </source>
</evidence>
<dbReference type="STRING" id="824.CGRAC_0102"/>
<dbReference type="InterPro" id="IPR006015">
    <property type="entry name" value="Universal_stress_UspA"/>
</dbReference>
<reference evidence="3 4" key="1">
    <citation type="submission" date="2009-07" db="EMBL/GenBank/DDBJ databases">
        <authorList>
            <person name="Madupu R."/>
            <person name="Sebastian Y."/>
            <person name="Durkin A.S."/>
            <person name="Torralba M."/>
            <person name="Methe B."/>
            <person name="Sutton G.G."/>
            <person name="Strausberg R.L."/>
            <person name="Nelson K.E."/>
        </authorList>
    </citation>
    <scope>NUCLEOTIDE SEQUENCE [LARGE SCALE GENOMIC DNA]</scope>
    <source>
        <strain evidence="3 4">RM3268</strain>
    </source>
</reference>